<comment type="caution">
    <text evidence="3">The sequence shown here is derived from an EMBL/GenBank/DDBJ whole genome shotgun (WGS) entry which is preliminary data.</text>
</comment>
<evidence type="ECO:0000313" key="3">
    <source>
        <dbReference type="EMBL" id="PYF02771.1"/>
    </source>
</evidence>
<keyword evidence="2" id="KW-0812">Transmembrane</keyword>
<protein>
    <recommendedName>
        <fullName evidence="5">Heme exporter protein D</fullName>
    </recommendedName>
</protein>
<feature type="region of interest" description="Disordered" evidence="1">
    <location>
        <begin position="32"/>
        <end position="54"/>
    </location>
</feature>
<sequence>MNSDSAVNYFELLMLGTFVGGWMLLEWQGRRLDRKREADKARRDAESSKAPTKN</sequence>
<dbReference type="AlphaFoldDB" id="A0A318TD09"/>
<accession>A0A318TD09</accession>
<reference evidence="3 4" key="1">
    <citation type="submission" date="2018-06" db="EMBL/GenBank/DDBJ databases">
        <title>Genomic Encyclopedia of Archaeal and Bacterial Type Strains, Phase II (KMG-II): from individual species to whole genera.</title>
        <authorList>
            <person name="Goeker M."/>
        </authorList>
    </citation>
    <scope>NUCLEOTIDE SEQUENCE [LARGE SCALE GENOMIC DNA]</scope>
    <source>
        <strain evidence="3 4">JCM 11668</strain>
    </source>
</reference>
<keyword evidence="2" id="KW-1133">Transmembrane helix</keyword>
<dbReference type="EMBL" id="QJTI01000010">
    <property type="protein sequence ID" value="PYF02771.1"/>
    <property type="molecule type" value="Genomic_DNA"/>
</dbReference>
<dbReference type="RefSeq" id="WP_181418921.1">
    <property type="nucleotide sequence ID" value="NZ_QJTI01000010.1"/>
</dbReference>
<evidence type="ECO:0000313" key="4">
    <source>
        <dbReference type="Proteomes" id="UP000248148"/>
    </source>
</evidence>
<keyword evidence="2" id="KW-0472">Membrane</keyword>
<evidence type="ECO:0008006" key="5">
    <source>
        <dbReference type="Google" id="ProtNLM"/>
    </source>
</evidence>
<evidence type="ECO:0000256" key="1">
    <source>
        <dbReference type="SAM" id="MobiDB-lite"/>
    </source>
</evidence>
<keyword evidence="4" id="KW-1185">Reference proteome</keyword>
<feature type="compositionally biased region" description="Basic and acidic residues" evidence="1">
    <location>
        <begin position="32"/>
        <end position="47"/>
    </location>
</feature>
<evidence type="ECO:0000256" key="2">
    <source>
        <dbReference type="SAM" id="Phobius"/>
    </source>
</evidence>
<organism evidence="3 4">
    <name type="scientific">Rhodopseudomonas faecalis</name>
    <dbReference type="NCBI Taxonomy" id="99655"/>
    <lineage>
        <taxon>Bacteria</taxon>
        <taxon>Pseudomonadati</taxon>
        <taxon>Pseudomonadota</taxon>
        <taxon>Alphaproteobacteria</taxon>
        <taxon>Hyphomicrobiales</taxon>
        <taxon>Nitrobacteraceae</taxon>
        <taxon>Rhodopseudomonas</taxon>
    </lineage>
</organism>
<name>A0A318TD09_9BRAD</name>
<proteinExistence type="predicted"/>
<dbReference type="Proteomes" id="UP000248148">
    <property type="component" value="Unassembled WGS sequence"/>
</dbReference>
<gene>
    <name evidence="3" type="ORF">BJ122_110108</name>
</gene>
<feature type="transmembrane region" description="Helical" evidence="2">
    <location>
        <begin position="6"/>
        <end position="25"/>
    </location>
</feature>